<dbReference type="EMBL" id="KZ084095">
    <property type="protein sequence ID" value="OSD04867.1"/>
    <property type="molecule type" value="Genomic_DNA"/>
</dbReference>
<proteinExistence type="predicted"/>
<evidence type="ECO:0000313" key="1">
    <source>
        <dbReference type="EMBL" id="OSD04867.1"/>
    </source>
</evidence>
<reference evidence="1 2" key="1">
    <citation type="journal article" date="2015" name="Biotechnol. Biofuels">
        <title>Enhanced degradation of softwood versus hardwood by the white-rot fungus Pycnoporus coccineus.</title>
        <authorList>
            <person name="Couturier M."/>
            <person name="Navarro D."/>
            <person name="Chevret D."/>
            <person name="Henrissat B."/>
            <person name="Piumi F."/>
            <person name="Ruiz-Duenas F.J."/>
            <person name="Martinez A.T."/>
            <person name="Grigoriev I.V."/>
            <person name="Riley R."/>
            <person name="Lipzen A."/>
            <person name="Berrin J.G."/>
            <person name="Master E.R."/>
            <person name="Rosso M.N."/>
        </authorList>
    </citation>
    <scope>NUCLEOTIDE SEQUENCE [LARGE SCALE GENOMIC DNA]</scope>
    <source>
        <strain evidence="1 2">BRFM310</strain>
    </source>
</reference>
<protein>
    <submittedName>
        <fullName evidence="1">Uncharacterized protein</fullName>
    </submittedName>
</protein>
<organism evidence="1 2">
    <name type="scientific">Trametes coccinea (strain BRFM310)</name>
    <name type="common">Pycnoporus coccineus</name>
    <dbReference type="NCBI Taxonomy" id="1353009"/>
    <lineage>
        <taxon>Eukaryota</taxon>
        <taxon>Fungi</taxon>
        <taxon>Dikarya</taxon>
        <taxon>Basidiomycota</taxon>
        <taxon>Agaricomycotina</taxon>
        <taxon>Agaricomycetes</taxon>
        <taxon>Polyporales</taxon>
        <taxon>Polyporaceae</taxon>
        <taxon>Trametes</taxon>
    </lineage>
</organism>
<accession>A0A1Y2IUV2</accession>
<gene>
    <name evidence="1" type="ORF">PYCCODRAFT_78843</name>
</gene>
<name>A0A1Y2IUV2_TRAC3</name>
<keyword evidence="2" id="KW-1185">Reference proteome</keyword>
<evidence type="ECO:0000313" key="2">
    <source>
        <dbReference type="Proteomes" id="UP000193067"/>
    </source>
</evidence>
<sequence>MLFVNRCIKSMSSHCCFRSYIRYLLSIPPSDELLLYSERHQRSIALLSSELRHGLTARPCFSEAGGPHAALTNVTLAIPKLPSIPAALITHARSDYDLNTSCNLTGIRVHSVHSKIRPIGVSRAWRIALIAVETDSVAHVLGRRHPRPDDGRVQTRRRP</sequence>
<dbReference type="AlphaFoldDB" id="A0A1Y2IUV2"/>
<dbReference type="Proteomes" id="UP000193067">
    <property type="component" value="Unassembled WGS sequence"/>
</dbReference>